<evidence type="ECO:0000313" key="2">
    <source>
        <dbReference type="Proteomes" id="UP001055879"/>
    </source>
</evidence>
<dbReference type="EMBL" id="CM042051">
    <property type="protein sequence ID" value="KAI3727778.1"/>
    <property type="molecule type" value="Genomic_DNA"/>
</dbReference>
<gene>
    <name evidence="1" type="ORF">L6452_16398</name>
</gene>
<accession>A0ACB9C0L7</accession>
<proteinExistence type="predicted"/>
<name>A0ACB9C0L7_ARCLA</name>
<sequence length="107" mass="11741">MGLLALLNRNKSKNFWLHYYEWFGSSSSSDIVQNSSSSSSLGKLRDQHISIEKSTHFKAGNHICSFKFYKKRKKIDGGGGSGGDVGGGGSGGELRLKQQYTHIDLTN</sequence>
<organism evidence="1 2">
    <name type="scientific">Arctium lappa</name>
    <name type="common">Greater burdock</name>
    <name type="synonym">Lappa major</name>
    <dbReference type="NCBI Taxonomy" id="4217"/>
    <lineage>
        <taxon>Eukaryota</taxon>
        <taxon>Viridiplantae</taxon>
        <taxon>Streptophyta</taxon>
        <taxon>Embryophyta</taxon>
        <taxon>Tracheophyta</taxon>
        <taxon>Spermatophyta</taxon>
        <taxon>Magnoliopsida</taxon>
        <taxon>eudicotyledons</taxon>
        <taxon>Gunneridae</taxon>
        <taxon>Pentapetalae</taxon>
        <taxon>asterids</taxon>
        <taxon>campanulids</taxon>
        <taxon>Asterales</taxon>
        <taxon>Asteraceae</taxon>
        <taxon>Carduoideae</taxon>
        <taxon>Cardueae</taxon>
        <taxon>Arctiinae</taxon>
        <taxon>Arctium</taxon>
    </lineage>
</organism>
<reference evidence="2" key="1">
    <citation type="journal article" date="2022" name="Mol. Ecol. Resour.">
        <title>The genomes of chicory, endive, great burdock and yacon provide insights into Asteraceae palaeo-polyploidization history and plant inulin production.</title>
        <authorList>
            <person name="Fan W."/>
            <person name="Wang S."/>
            <person name="Wang H."/>
            <person name="Wang A."/>
            <person name="Jiang F."/>
            <person name="Liu H."/>
            <person name="Zhao H."/>
            <person name="Xu D."/>
            <person name="Zhang Y."/>
        </authorList>
    </citation>
    <scope>NUCLEOTIDE SEQUENCE [LARGE SCALE GENOMIC DNA]</scope>
    <source>
        <strain evidence="2">cv. Niubang</strain>
    </source>
</reference>
<protein>
    <submittedName>
        <fullName evidence="1">Uncharacterized protein</fullName>
    </submittedName>
</protein>
<evidence type="ECO:0000313" key="1">
    <source>
        <dbReference type="EMBL" id="KAI3727778.1"/>
    </source>
</evidence>
<keyword evidence="2" id="KW-1185">Reference proteome</keyword>
<reference evidence="1 2" key="2">
    <citation type="journal article" date="2022" name="Mol. Ecol. Resour.">
        <title>The genomes of chicory, endive, great burdock and yacon provide insights into Asteraceae paleo-polyploidization history and plant inulin production.</title>
        <authorList>
            <person name="Fan W."/>
            <person name="Wang S."/>
            <person name="Wang H."/>
            <person name="Wang A."/>
            <person name="Jiang F."/>
            <person name="Liu H."/>
            <person name="Zhao H."/>
            <person name="Xu D."/>
            <person name="Zhang Y."/>
        </authorList>
    </citation>
    <scope>NUCLEOTIDE SEQUENCE [LARGE SCALE GENOMIC DNA]</scope>
    <source>
        <strain evidence="2">cv. Niubang</strain>
    </source>
</reference>
<comment type="caution">
    <text evidence="1">The sequence shown here is derived from an EMBL/GenBank/DDBJ whole genome shotgun (WGS) entry which is preliminary data.</text>
</comment>
<dbReference type="Proteomes" id="UP001055879">
    <property type="component" value="Linkage Group LG05"/>
</dbReference>